<keyword evidence="1" id="KW-0812">Transmembrane</keyword>
<name>A0ABS4PDI3_9GAMM</name>
<organism evidence="3 4">
    <name type="scientific">Winslowiella toletana</name>
    <dbReference type="NCBI Taxonomy" id="92490"/>
    <lineage>
        <taxon>Bacteria</taxon>
        <taxon>Pseudomonadati</taxon>
        <taxon>Pseudomonadota</taxon>
        <taxon>Gammaproteobacteria</taxon>
        <taxon>Enterobacterales</taxon>
        <taxon>Erwiniaceae</taxon>
        <taxon>Winslowiella</taxon>
    </lineage>
</organism>
<evidence type="ECO:0000256" key="1">
    <source>
        <dbReference type="SAM" id="Phobius"/>
    </source>
</evidence>
<accession>A0ABS4PDI3</accession>
<dbReference type="Proteomes" id="UP001195624">
    <property type="component" value="Unassembled WGS sequence"/>
</dbReference>
<feature type="transmembrane region" description="Helical" evidence="1">
    <location>
        <begin position="358"/>
        <end position="377"/>
    </location>
</feature>
<reference evidence="3 4" key="1">
    <citation type="submission" date="2021-03" db="EMBL/GenBank/DDBJ databases">
        <authorList>
            <person name="D'Agostino P."/>
            <person name="Huntemann M."/>
            <person name="Clum A."/>
            <person name="Spunde A."/>
            <person name="Palaniappan K."/>
            <person name="Ritter S."/>
            <person name="Mikhailova N."/>
            <person name="Chen I.-M."/>
            <person name="Stamatis D."/>
            <person name="Reddy T."/>
            <person name="O'Malley R."/>
            <person name="Daum C."/>
            <person name="Shapiro N."/>
            <person name="Ivanova N."/>
            <person name="Kyrpides N."/>
            <person name="Woyke T."/>
        </authorList>
    </citation>
    <scope>NUCLEOTIDE SEQUENCE [LARGE SCALE GENOMIC DNA]</scope>
    <source>
        <strain evidence="3 4">WS4403</strain>
    </source>
</reference>
<feature type="transmembrane region" description="Helical" evidence="1">
    <location>
        <begin position="20"/>
        <end position="41"/>
    </location>
</feature>
<feature type="transmembrane region" description="Helical" evidence="1">
    <location>
        <begin position="437"/>
        <end position="461"/>
    </location>
</feature>
<evidence type="ECO:0000313" key="4">
    <source>
        <dbReference type="Proteomes" id="UP001195624"/>
    </source>
</evidence>
<dbReference type="EMBL" id="JAGGMQ010000001">
    <property type="protein sequence ID" value="MBP2170706.1"/>
    <property type="molecule type" value="Genomic_DNA"/>
</dbReference>
<sequence>MTTNSYLEYFLTLLGWLVNNGIWAIISSTGLFAFPLLLRLISLWLKVRAQGIDEGNKGSLSLLWMENHIYTSLVVILFTCIPFLNIDLNTIKFDTSRTRQCGYSVPQPADTGYHSLINQIGGQTASVPVWWYLIHALAKGVTDAAVATLPCQPDLRQIRFEVQHTHIADPALNQEILDFAQECYSPSLARLKAREAHLSDEQSESTRWIGSSYFLRTPGFYDSDHAHSPHQSWPYNSSRDAGLFNSGNGGYPTCKQWWEDKEIGIRDRVLKPIPATLWNLIQRSRETREVYEESVLRSLVSQDNMQLSQDGRVYPGFGGNTSGSLSNAATRTLSTVGELIGSISAFPAFDSVRQALPMIQAILIMALIICFPLITLFSAYELKTIIMLSLVQFALVFLTFWWELARWLDSWLLYALYSSDAHSSWNFAGLQNSQDDIIINLVMGTMFVVLPVLWLGAISWAGVHIGAALSGVAASGTADVKGAGGKGSLLIKM</sequence>
<keyword evidence="1" id="KW-0472">Membrane</keyword>
<keyword evidence="1" id="KW-1133">Transmembrane helix</keyword>
<dbReference type="RefSeq" id="WP_017802552.1">
    <property type="nucleotide sequence ID" value="NZ_JAGGMQ010000001.1"/>
</dbReference>
<evidence type="ECO:0000259" key="2">
    <source>
        <dbReference type="Pfam" id="PF07916"/>
    </source>
</evidence>
<comment type="caution">
    <text evidence="3">The sequence shown here is derived from an EMBL/GenBank/DDBJ whole genome shotgun (WGS) entry which is preliminary data.</text>
</comment>
<protein>
    <submittedName>
        <fullName evidence="3">Uncharacterized membrane protein (DUF485 family)</fullName>
    </submittedName>
</protein>
<reference evidence="4" key="2">
    <citation type="submission" date="2023-07" db="EMBL/GenBank/DDBJ databases">
        <title>Genome mining of underrepresented organisms for secondary metabolites.</title>
        <authorList>
            <person name="D'Agostino P.M."/>
        </authorList>
    </citation>
    <scope>NUCLEOTIDE SEQUENCE [LARGE SCALE GENOMIC DNA]</scope>
    <source>
        <strain evidence="4">WS4403</strain>
    </source>
</reference>
<keyword evidence="4" id="KW-1185">Reference proteome</keyword>
<feature type="transmembrane region" description="Helical" evidence="1">
    <location>
        <begin position="384"/>
        <end position="402"/>
    </location>
</feature>
<gene>
    <name evidence="3" type="ORF">J2125_003898</name>
</gene>
<dbReference type="Pfam" id="PF07916">
    <property type="entry name" value="TraG_N"/>
    <property type="match status" value="1"/>
</dbReference>
<dbReference type="InterPro" id="IPR012931">
    <property type="entry name" value="TraG_N_Proteobacteria"/>
</dbReference>
<evidence type="ECO:0000313" key="3">
    <source>
        <dbReference type="EMBL" id="MBP2170706.1"/>
    </source>
</evidence>
<feature type="domain" description="TraG N-terminal Proteobacteria" evidence="2">
    <location>
        <begin position="8"/>
        <end position="475"/>
    </location>
</feature>
<proteinExistence type="predicted"/>